<dbReference type="InterPro" id="IPR052421">
    <property type="entry name" value="PCW_Enzyme_Inhibitor"/>
</dbReference>
<sequence length="192" mass="20738">MASLKFFISLAMTSLFFSGSHADSALIDGICKRSQDYNFCSTSLNNDPRSANADLKGLCLISISITIMQIQSTLDRIPGILGSLTDPLGKQRLGACQNDYSTSLGSFQNSFTSASAHDYWKTFDSVKDGTNHVIDCHNSYRTGGPIATSPIDVDDNNVIKLSEIILIIVDDLLKGSAASALLKSPVYLPVHR</sequence>
<comment type="similarity">
    <text evidence="3">Belongs to the PMEI family.</text>
</comment>
<evidence type="ECO:0000256" key="4">
    <source>
        <dbReference type="SAM" id="SignalP"/>
    </source>
</evidence>
<comment type="caution">
    <text evidence="6">The sequence shown here is derived from an EMBL/GenBank/DDBJ whole genome shotgun (WGS) entry which is preliminary data.</text>
</comment>
<evidence type="ECO:0000313" key="6">
    <source>
        <dbReference type="EMBL" id="OMO82196.1"/>
    </source>
</evidence>
<dbReference type="PANTHER" id="PTHR36710">
    <property type="entry name" value="PECTINESTERASE INHIBITOR-LIKE"/>
    <property type="match status" value="1"/>
</dbReference>
<gene>
    <name evidence="6" type="ORF">COLO4_23184</name>
</gene>
<dbReference type="CDD" id="cd15797">
    <property type="entry name" value="PMEI"/>
    <property type="match status" value="1"/>
</dbReference>
<dbReference type="PANTHER" id="PTHR36710:SF18">
    <property type="entry name" value="PECTINESTERASE INHIBITOR 5-RELATED"/>
    <property type="match status" value="1"/>
</dbReference>
<evidence type="ECO:0000256" key="3">
    <source>
        <dbReference type="ARBA" id="ARBA00038471"/>
    </source>
</evidence>
<feature type="domain" description="Pectinesterase inhibitor" evidence="5">
    <location>
        <begin position="22"/>
        <end position="168"/>
    </location>
</feature>
<dbReference type="FunFam" id="1.20.140.40:FF:000008">
    <property type="entry name" value="Invertase/pectin methylesterase inhibitor family protein"/>
    <property type="match status" value="1"/>
</dbReference>
<protein>
    <submittedName>
        <fullName evidence="6">Pectinesterase inhibitor</fullName>
    </submittedName>
</protein>
<dbReference type="AlphaFoldDB" id="A0A1R3IHZ1"/>
<name>A0A1R3IHZ1_9ROSI</name>
<feature type="signal peptide" evidence="4">
    <location>
        <begin position="1"/>
        <end position="22"/>
    </location>
</feature>
<reference evidence="7" key="1">
    <citation type="submission" date="2013-09" db="EMBL/GenBank/DDBJ databases">
        <title>Corchorus olitorius genome sequencing.</title>
        <authorList>
            <person name="Alam M."/>
            <person name="Haque M.S."/>
            <person name="Islam M.S."/>
            <person name="Emdad E.M."/>
            <person name="Islam M.M."/>
            <person name="Ahmed B."/>
            <person name="Halim A."/>
            <person name="Hossen Q.M.M."/>
            <person name="Hossain M.Z."/>
            <person name="Ahmed R."/>
            <person name="Khan M.M."/>
            <person name="Islam R."/>
            <person name="Rashid M.M."/>
            <person name="Khan S.A."/>
            <person name="Rahman M.S."/>
            <person name="Alam M."/>
            <person name="Yahiya A.S."/>
            <person name="Khan M.S."/>
            <person name="Azam M.S."/>
            <person name="Haque T."/>
            <person name="Lashkar M.Z.H."/>
            <person name="Akhand A.I."/>
            <person name="Morshed G."/>
            <person name="Roy S."/>
            <person name="Uddin K.S."/>
            <person name="Rabeya T."/>
            <person name="Hossain A.S."/>
            <person name="Chowdhury A."/>
            <person name="Snigdha A.R."/>
            <person name="Mortoza M.S."/>
            <person name="Matin S.A."/>
            <person name="Hoque S.M.E."/>
            <person name="Islam M.K."/>
            <person name="Roy D.K."/>
            <person name="Haider R."/>
            <person name="Moosa M.M."/>
            <person name="Elias S.M."/>
            <person name="Hasan A.M."/>
            <person name="Jahan S."/>
            <person name="Shafiuddin M."/>
            <person name="Mahmood N."/>
            <person name="Shommy N.S."/>
        </authorList>
    </citation>
    <scope>NUCLEOTIDE SEQUENCE [LARGE SCALE GENOMIC DNA]</scope>
    <source>
        <strain evidence="7">cv. O-4</strain>
    </source>
</reference>
<dbReference type="EMBL" id="AWUE01018166">
    <property type="protein sequence ID" value="OMO82196.1"/>
    <property type="molecule type" value="Genomic_DNA"/>
</dbReference>
<dbReference type="Proteomes" id="UP000187203">
    <property type="component" value="Unassembled WGS sequence"/>
</dbReference>
<dbReference type="InterPro" id="IPR006501">
    <property type="entry name" value="Pectinesterase_inhib_dom"/>
</dbReference>
<dbReference type="STRING" id="93759.A0A1R3IHZ1"/>
<dbReference type="GO" id="GO:0046910">
    <property type="term" value="F:pectinesterase inhibitor activity"/>
    <property type="evidence" value="ECO:0007669"/>
    <property type="project" value="InterPro"/>
</dbReference>
<dbReference type="SMART" id="SM00856">
    <property type="entry name" value="PMEI"/>
    <property type="match status" value="1"/>
</dbReference>
<evidence type="ECO:0000313" key="7">
    <source>
        <dbReference type="Proteomes" id="UP000187203"/>
    </source>
</evidence>
<organism evidence="6 7">
    <name type="scientific">Corchorus olitorius</name>
    <dbReference type="NCBI Taxonomy" id="93759"/>
    <lineage>
        <taxon>Eukaryota</taxon>
        <taxon>Viridiplantae</taxon>
        <taxon>Streptophyta</taxon>
        <taxon>Embryophyta</taxon>
        <taxon>Tracheophyta</taxon>
        <taxon>Spermatophyta</taxon>
        <taxon>Magnoliopsida</taxon>
        <taxon>eudicotyledons</taxon>
        <taxon>Gunneridae</taxon>
        <taxon>Pentapetalae</taxon>
        <taxon>rosids</taxon>
        <taxon>malvids</taxon>
        <taxon>Malvales</taxon>
        <taxon>Malvaceae</taxon>
        <taxon>Grewioideae</taxon>
        <taxon>Apeibeae</taxon>
        <taxon>Corchorus</taxon>
    </lineage>
</organism>
<dbReference type="SUPFAM" id="SSF101148">
    <property type="entry name" value="Plant invertase/pectin methylesterase inhibitor"/>
    <property type="match status" value="1"/>
</dbReference>
<dbReference type="InterPro" id="IPR034086">
    <property type="entry name" value="PMEI_plant"/>
</dbReference>
<dbReference type="Pfam" id="PF04043">
    <property type="entry name" value="PMEI"/>
    <property type="match status" value="1"/>
</dbReference>
<accession>A0A1R3IHZ1</accession>
<feature type="chain" id="PRO_5012526057" evidence="4">
    <location>
        <begin position="23"/>
        <end position="192"/>
    </location>
</feature>
<dbReference type="NCBIfam" id="TIGR01614">
    <property type="entry name" value="PME_inhib"/>
    <property type="match status" value="1"/>
</dbReference>
<keyword evidence="2" id="KW-1015">Disulfide bond</keyword>
<dbReference type="Gene3D" id="1.20.140.40">
    <property type="entry name" value="Invertase/pectin methylesterase inhibitor family protein"/>
    <property type="match status" value="1"/>
</dbReference>
<keyword evidence="1 4" id="KW-0732">Signal</keyword>
<evidence type="ECO:0000256" key="1">
    <source>
        <dbReference type="ARBA" id="ARBA00022729"/>
    </source>
</evidence>
<evidence type="ECO:0000256" key="2">
    <source>
        <dbReference type="ARBA" id="ARBA00023157"/>
    </source>
</evidence>
<dbReference type="OrthoDB" id="1094948at2759"/>
<keyword evidence="7" id="KW-1185">Reference proteome</keyword>
<evidence type="ECO:0000259" key="5">
    <source>
        <dbReference type="SMART" id="SM00856"/>
    </source>
</evidence>
<proteinExistence type="inferred from homology"/>
<dbReference type="InterPro" id="IPR035513">
    <property type="entry name" value="Invertase/methylesterase_inhib"/>
</dbReference>